<accession>A0A3M9MA34</accession>
<name>A0A3M9MA34_9MICO</name>
<dbReference type="Gene3D" id="1.20.120.450">
    <property type="entry name" value="dinb family like domain"/>
    <property type="match status" value="1"/>
</dbReference>
<dbReference type="AlphaFoldDB" id="A0A3M9MA34"/>
<comment type="caution">
    <text evidence="1">The sequence shown here is derived from an EMBL/GenBank/DDBJ whole genome shotgun (WGS) entry which is preliminary data.</text>
</comment>
<dbReference type="SUPFAM" id="SSF109854">
    <property type="entry name" value="DinB/YfiT-like putative metalloenzymes"/>
    <property type="match status" value="1"/>
</dbReference>
<evidence type="ECO:0000313" key="1">
    <source>
        <dbReference type="EMBL" id="RNI21723.1"/>
    </source>
</evidence>
<dbReference type="OrthoDB" id="4548523at2"/>
<keyword evidence="2" id="KW-1185">Reference proteome</keyword>
<dbReference type="InterPro" id="IPR034660">
    <property type="entry name" value="DinB/YfiT-like"/>
</dbReference>
<evidence type="ECO:0000313" key="2">
    <source>
        <dbReference type="Proteomes" id="UP000271678"/>
    </source>
</evidence>
<dbReference type="EMBL" id="RJJQ01000010">
    <property type="protein sequence ID" value="RNI21723.1"/>
    <property type="molecule type" value="Genomic_DNA"/>
</dbReference>
<sequence length="156" mass="16945">MERQRAGVRAIVAGMPEEHWHTSVVPSGWTPAGLVAHLGGAERHWTCGVVLDDDPGHPFDEDGDDEPYDPDAPFVIDWPSAKVLAYYRDQAAATDRMLARTALDAAPRGWHGGPGTSQLGTVRDVVLHLIEETATHSGHLEIARELLDGKTRLAGR</sequence>
<dbReference type="InterPro" id="IPR007061">
    <property type="entry name" value="MST-like"/>
</dbReference>
<dbReference type="Proteomes" id="UP000271678">
    <property type="component" value="Unassembled WGS sequence"/>
</dbReference>
<dbReference type="Pfam" id="PF04978">
    <property type="entry name" value="MST"/>
    <property type="match status" value="1"/>
</dbReference>
<organism evidence="1 2">
    <name type="scientific">Flexivirga caeni</name>
    <dbReference type="NCBI Taxonomy" id="2294115"/>
    <lineage>
        <taxon>Bacteria</taxon>
        <taxon>Bacillati</taxon>
        <taxon>Actinomycetota</taxon>
        <taxon>Actinomycetes</taxon>
        <taxon>Micrococcales</taxon>
        <taxon>Dermacoccaceae</taxon>
        <taxon>Flexivirga</taxon>
    </lineage>
</organism>
<proteinExistence type="predicted"/>
<reference evidence="1 2" key="1">
    <citation type="submission" date="2018-11" db="EMBL/GenBank/DDBJ databases">
        <title>Draft genome of Simplicispira Flexivirga sp. BO-16.</title>
        <authorList>
            <person name="Im W.T."/>
        </authorList>
    </citation>
    <scope>NUCLEOTIDE SEQUENCE [LARGE SCALE GENOMIC DNA]</scope>
    <source>
        <strain evidence="1 2">BO-16</strain>
    </source>
</reference>
<gene>
    <name evidence="1" type="ORF">EFY87_10495</name>
</gene>
<protein>
    <submittedName>
        <fullName evidence="1">DUF664 domain-containing protein</fullName>
    </submittedName>
</protein>